<dbReference type="Gene3D" id="1.10.10.60">
    <property type="entry name" value="Homeodomain-like"/>
    <property type="match status" value="1"/>
</dbReference>
<dbReference type="InterPro" id="IPR006634">
    <property type="entry name" value="TLC-dom"/>
</dbReference>
<comment type="pathway">
    <text evidence="4">Sphingolipid metabolism.</text>
</comment>
<evidence type="ECO:0000256" key="2">
    <source>
        <dbReference type="ARBA" id="ARBA00004586"/>
    </source>
</evidence>
<evidence type="ECO:0000256" key="6">
    <source>
        <dbReference type="ARBA" id="ARBA00022737"/>
    </source>
</evidence>
<sequence length="649" mass="73795">MRFDLDLSFGTTKKNSNWELLYPICGALVILIFRVVCQKYIFTKIGLRLGLKQIEVKKAPHNAALEKAYSVSKKWKLDRVRGFAKQLDVSEEEVESWLKLRSAQDRPSVLTKFCESFWRYCYYTSAWTVAVFIVWDKPWFWDLDQCWINFRDQTVTRDVWWFIMISLSFYLSELMGMYFDVKRKDFWPMFIHHVATVVLLFFAWKCHLFRIFMVALVLLDCSDVLLELSKIMIYLGHDKTSFVTFFTFVLVWIVTRLGYFPFWVNYYSFVVMIVDSADDRPSESIWHKIASFSDHLLRPAGALNPHVPPLNPKIFPNLQNPPKLKMPELSLSRREINRLLKRALSGDIAPIVDLKASTPGFHWATLKYETTGDTILHCAARLGHIDTINYLLSFRPSSVDCKNNDDKTPLHEAAQFSQAEVVRLLLANGAQVNALKRADWTPLMLACTKSDPETVKLLVEGGALINYSNKDGWSCLHLAARQGEGEIFRFLIGQGGDHAVRTRNGRSVLHVAALHGNAEIVRVLVELGVDVDVKDNCGNTPLHEAVLGRHVAVCRLLIESGADVRCTNNVDFNLLHLASSEGYNDLVEIVVKELGFDVNAANANGLTALHCAARKGQNDTYQVLVQLGGDPEIKDKFGRIASAYHDSRN</sequence>
<dbReference type="PRINTS" id="PR01415">
    <property type="entry name" value="ANKYRIN"/>
</dbReference>
<dbReference type="Pfam" id="PF13637">
    <property type="entry name" value="Ank_4"/>
    <property type="match status" value="1"/>
</dbReference>
<dbReference type="Proteomes" id="UP000719412">
    <property type="component" value="Unassembled WGS sequence"/>
</dbReference>
<dbReference type="SUPFAM" id="SSF48403">
    <property type="entry name" value="Ankyrin repeat"/>
    <property type="match status" value="1"/>
</dbReference>
<dbReference type="PROSITE" id="PS50922">
    <property type="entry name" value="TLC"/>
    <property type="match status" value="1"/>
</dbReference>
<evidence type="ECO:0000259" key="14">
    <source>
        <dbReference type="PROSITE" id="PS50922"/>
    </source>
</evidence>
<dbReference type="Pfam" id="PF00023">
    <property type="entry name" value="Ank"/>
    <property type="match status" value="1"/>
</dbReference>
<feature type="domain" description="TLC" evidence="14">
    <location>
        <begin position="111"/>
        <end position="298"/>
    </location>
</feature>
<feature type="repeat" description="ANK" evidence="11">
    <location>
        <begin position="537"/>
        <end position="569"/>
    </location>
</feature>
<dbReference type="GO" id="GO:0046513">
    <property type="term" value="P:ceramide biosynthetic process"/>
    <property type="evidence" value="ECO:0007669"/>
    <property type="project" value="UniProtKB-ARBA"/>
</dbReference>
<feature type="repeat" description="ANK" evidence="11">
    <location>
        <begin position="371"/>
        <end position="393"/>
    </location>
</feature>
<feature type="transmembrane region" description="Helical" evidence="13">
    <location>
        <begin position="159"/>
        <end position="179"/>
    </location>
</feature>
<evidence type="ECO:0000256" key="9">
    <source>
        <dbReference type="ARBA" id="ARBA00023136"/>
    </source>
</evidence>
<evidence type="ECO:0000313" key="16">
    <source>
        <dbReference type="Proteomes" id="UP000719412"/>
    </source>
</evidence>
<evidence type="ECO:0000256" key="1">
    <source>
        <dbReference type="ARBA" id="ARBA00004127"/>
    </source>
</evidence>
<feature type="transmembrane region" description="Helical" evidence="13">
    <location>
        <begin position="20"/>
        <end position="42"/>
    </location>
</feature>
<evidence type="ECO:0000256" key="3">
    <source>
        <dbReference type="ARBA" id="ARBA00004760"/>
    </source>
</evidence>
<dbReference type="FunFam" id="1.10.10.60:FF:000020">
    <property type="entry name" value="Ceramide synthase 5"/>
    <property type="match status" value="1"/>
</dbReference>
<dbReference type="PANTHER" id="PTHR24173:SF74">
    <property type="entry name" value="ANKYRIN REPEAT DOMAIN-CONTAINING PROTEIN 16"/>
    <property type="match status" value="1"/>
</dbReference>
<keyword evidence="9 12" id="KW-0472">Membrane</keyword>
<keyword evidence="7 13" id="KW-1133">Transmembrane helix</keyword>
<name>A0A8J6HDA6_TENMO</name>
<dbReference type="Gene3D" id="1.25.40.20">
    <property type="entry name" value="Ankyrin repeat-containing domain"/>
    <property type="match status" value="3"/>
</dbReference>
<feature type="repeat" description="ANK" evidence="11">
    <location>
        <begin position="604"/>
        <end position="636"/>
    </location>
</feature>
<comment type="pathway">
    <text evidence="3">Lipid metabolism; sphingolipid metabolism.</text>
</comment>
<dbReference type="Pfam" id="PF03798">
    <property type="entry name" value="TRAM_LAG1_CLN8"/>
    <property type="match status" value="1"/>
</dbReference>
<dbReference type="GO" id="GO:0050291">
    <property type="term" value="F:sphingosine N-acyltransferase activity"/>
    <property type="evidence" value="ECO:0007669"/>
    <property type="project" value="UniProtKB-ARBA"/>
</dbReference>
<evidence type="ECO:0000256" key="5">
    <source>
        <dbReference type="ARBA" id="ARBA00022692"/>
    </source>
</evidence>
<dbReference type="UniPathway" id="UPA00222"/>
<comment type="subcellular location">
    <subcellularLocation>
        <location evidence="1">Endomembrane system</location>
        <topology evidence="1">Multi-pass membrane protein</topology>
    </subcellularLocation>
    <subcellularLocation>
        <location evidence="2">Endoplasmic reticulum membrane</location>
    </subcellularLocation>
</comment>
<evidence type="ECO:0000313" key="15">
    <source>
        <dbReference type="EMBL" id="KAH0812353.1"/>
    </source>
</evidence>
<feature type="transmembrane region" description="Helical" evidence="13">
    <location>
        <begin position="240"/>
        <end position="264"/>
    </location>
</feature>
<dbReference type="PROSITE" id="PS50088">
    <property type="entry name" value="ANK_REPEAT"/>
    <property type="match status" value="7"/>
</dbReference>
<feature type="repeat" description="ANK" evidence="11">
    <location>
        <begin position="471"/>
        <end position="503"/>
    </location>
</feature>
<evidence type="ECO:0000256" key="4">
    <source>
        <dbReference type="ARBA" id="ARBA00004991"/>
    </source>
</evidence>
<evidence type="ECO:0000256" key="13">
    <source>
        <dbReference type="SAM" id="Phobius"/>
    </source>
</evidence>
<feature type="repeat" description="ANK" evidence="11">
    <location>
        <begin position="504"/>
        <end position="536"/>
    </location>
</feature>
<feature type="transmembrane region" description="Helical" evidence="13">
    <location>
        <begin position="186"/>
        <end position="204"/>
    </location>
</feature>
<keyword evidence="8 11" id="KW-0040">ANK repeat</keyword>
<keyword evidence="5 12" id="KW-0812">Transmembrane</keyword>
<organism evidence="15 16">
    <name type="scientific">Tenebrio molitor</name>
    <name type="common">Yellow mealworm beetle</name>
    <dbReference type="NCBI Taxonomy" id="7067"/>
    <lineage>
        <taxon>Eukaryota</taxon>
        <taxon>Metazoa</taxon>
        <taxon>Ecdysozoa</taxon>
        <taxon>Arthropoda</taxon>
        <taxon>Hexapoda</taxon>
        <taxon>Insecta</taxon>
        <taxon>Pterygota</taxon>
        <taxon>Neoptera</taxon>
        <taxon>Endopterygota</taxon>
        <taxon>Coleoptera</taxon>
        <taxon>Polyphaga</taxon>
        <taxon>Cucujiformia</taxon>
        <taxon>Tenebrionidae</taxon>
        <taxon>Tenebrio</taxon>
    </lineage>
</organism>
<gene>
    <name evidence="15" type="ORF">GEV33_010437</name>
</gene>
<dbReference type="GO" id="GO:0005789">
    <property type="term" value="C:endoplasmic reticulum membrane"/>
    <property type="evidence" value="ECO:0007669"/>
    <property type="project" value="UniProtKB-SubCell"/>
</dbReference>
<feature type="repeat" description="ANK" evidence="11">
    <location>
        <begin position="405"/>
        <end position="437"/>
    </location>
</feature>
<dbReference type="SMART" id="SM00724">
    <property type="entry name" value="TLC"/>
    <property type="match status" value="1"/>
</dbReference>
<dbReference type="InterPro" id="IPR002110">
    <property type="entry name" value="Ankyrin_rpt"/>
</dbReference>
<keyword evidence="6" id="KW-0677">Repeat</keyword>
<reference evidence="15" key="2">
    <citation type="submission" date="2021-08" db="EMBL/GenBank/DDBJ databases">
        <authorList>
            <person name="Eriksson T."/>
        </authorList>
    </citation>
    <scope>NUCLEOTIDE SEQUENCE</scope>
    <source>
        <strain evidence="15">Stoneville</strain>
        <tissue evidence="15">Whole head</tissue>
    </source>
</reference>
<comment type="catalytic activity">
    <reaction evidence="10">
        <text>sphinganine + octadecanoyl-CoA = N-(octadecanoyl)-sphinganine + CoA + H(+)</text>
        <dbReference type="Rhea" id="RHEA:36547"/>
        <dbReference type="ChEBI" id="CHEBI:15378"/>
        <dbReference type="ChEBI" id="CHEBI:57287"/>
        <dbReference type="ChEBI" id="CHEBI:57394"/>
        <dbReference type="ChEBI" id="CHEBI:57817"/>
        <dbReference type="ChEBI" id="CHEBI:67033"/>
    </reaction>
    <physiologicalReaction direction="left-to-right" evidence="10">
        <dbReference type="Rhea" id="RHEA:36548"/>
    </physiologicalReaction>
</comment>
<dbReference type="EMBL" id="JABDTM020026121">
    <property type="protein sequence ID" value="KAH0812353.1"/>
    <property type="molecule type" value="Genomic_DNA"/>
</dbReference>
<evidence type="ECO:0000256" key="12">
    <source>
        <dbReference type="PROSITE-ProRule" id="PRU00205"/>
    </source>
</evidence>
<evidence type="ECO:0000256" key="10">
    <source>
        <dbReference type="ARBA" id="ARBA00049036"/>
    </source>
</evidence>
<evidence type="ECO:0000256" key="11">
    <source>
        <dbReference type="PROSITE-ProRule" id="PRU00023"/>
    </source>
</evidence>
<accession>A0A8J6HDA6</accession>
<keyword evidence="16" id="KW-1185">Reference proteome</keyword>
<dbReference type="PROSITE" id="PS50297">
    <property type="entry name" value="ANK_REP_REGION"/>
    <property type="match status" value="7"/>
</dbReference>
<feature type="repeat" description="ANK" evidence="11">
    <location>
        <begin position="438"/>
        <end position="470"/>
    </location>
</feature>
<dbReference type="PANTHER" id="PTHR24173">
    <property type="entry name" value="ANKYRIN REPEAT CONTAINING"/>
    <property type="match status" value="1"/>
</dbReference>
<protein>
    <recommendedName>
        <fullName evidence="14">TLC domain-containing protein</fullName>
    </recommendedName>
</protein>
<dbReference type="InterPro" id="IPR036770">
    <property type="entry name" value="Ankyrin_rpt-contain_sf"/>
</dbReference>
<proteinExistence type="predicted"/>
<dbReference type="Pfam" id="PF12796">
    <property type="entry name" value="Ank_2"/>
    <property type="match status" value="2"/>
</dbReference>
<reference evidence="15" key="1">
    <citation type="journal article" date="2020" name="J Insects Food Feed">
        <title>The yellow mealworm (Tenebrio molitor) genome: a resource for the emerging insects as food and feed industry.</title>
        <authorList>
            <person name="Eriksson T."/>
            <person name="Andere A."/>
            <person name="Kelstrup H."/>
            <person name="Emery V."/>
            <person name="Picard C."/>
        </authorList>
    </citation>
    <scope>NUCLEOTIDE SEQUENCE</scope>
    <source>
        <strain evidence="15">Stoneville</strain>
        <tissue evidence="15">Whole head</tissue>
    </source>
</reference>
<evidence type="ECO:0000256" key="8">
    <source>
        <dbReference type="ARBA" id="ARBA00023043"/>
    </source>
</evidence>
<dbReference type="SMART" id="SM00248">
    <property type="entry name" value="ANK"/>
    <property type="match status" value="8"/>
</dbReference>
<dbReference type="AlphaFoldDB" id="A0A8J6HDA6"/>
<evidence type="ECO:0000256" key="7">
    <source>
        <dbReference type="ARBA" id="ARBA00022989"/>
    </source>
</evidence>
<comment type="caution">
    <text evidence="15">The sequence shown here is derived from an EMBL/GenBank/DDBJ whole genome shotgun (WGS) entry which is preliminary data.</text>
</comment>